<dbReference type="OrthoDB" id="10272489at2759"/>
<dbReference type="EMBL" id="JAESVG020000006">
    <property type="protein sequence ID" value="KAG8626847.1"/>
    <property type="molecule type" value="Genomic_DNA"/>
</dbReference>
<name>A0A8K0L0G6_9PEZI</name>
<keyword evidence="2" id="KW-1185">Reference proteome</keyword>
<sequence length="173" mass="19687">MSTYSPAMRISPRDTIPNPFRFLAFTGKLFSHGWDAGQLRWHFDWIIVTSDPDLPGPASGPVQLDKTAMKTRFPPVFHETMLYSNLHIKMARDGWISAGYFAFHEGVERFFFGTVQTQITTIADPGAMYMNGGLMHLPKVDFGQWWVADGDTADKDAFLSQMYEQLVKKMRQG</sequence>
<accession>A0A8K0L0G6</accession>
<organism evidence="1 2">
    <name type="scientific">Elsinoe batatas</name>
    <dbReference type="NCBI Taxonomy" id="2601811"/>
    <lineage>
        <taxon>Eukaryota</taxon>
        <taxon>Fungi</taxon>
        <taxon>Dikarya</taxon>
        <taxon>Ascomycota</taxon>
        <taxon>Pezizomycotina</taxon>
        <taxon>Dothideomycetes</taxon>
        <taxon>Dothideomycetidae</taxon>
        <taxon>Myriangiales</taxon>
        <taxon>Elsinoaceae</taxon>
        <taxon>Elsinoe</taxon>
    </lineage>
</organism>
<comment type="caution">
    <text evidence="1">The sequence shown here is derived from an EMBL/GenBank/DDBJ whole genome shotgun (WGS) entry which is preliminary data.</text>
</comment>
<dbReference type="Proteomes" id="UP000809789">
    <property type="component" value="Unassembled WGS sequence"/>
</dbReference>
<evidence type="ECO:0000313" key="1">
    <source>
        <dbReference type="EMBL" id="KAG8626847.1"/>
    </source>
</evidence>
<dbReference type="AlphaFoldDB" id="A0A8K0L0G6"/>
<evidence type="ECO:0000313" key="2">
    <source>
        <dbReference type="Proteomes" id="UP000809789"/>
    </source>
</evidence>
<gene>
    <name evidence="1" type="ORF">KVT40_005792</name>
</gene>
<proteinExistence type="predicted"/>
<protein>
    <submittedName>
        <fullName evidence="1">Uncharacterized protein</fullName>
    </submittedName>
</protein>
<reference evidence="1" key="1">
    <citation type="submission" date="2021-07" db="EMBL/GenBank/DDBJ databases">
        <title>Elsinoe batatas strain:CRI-CJ2 Genome sequencing and assembly.</title>
        <authorList>
            <person name="Huang L."/>
        </authorList>
    </citation>
    <scope>NUCLEOTIDE SEQUENCE</scope>
    <source>
        <strain evidence="1">CRI-CJ2</strain>
    </source>
</reference>